<protein>
    <submittedName>
        <fullName evidence="4">Thioredoxin</fullName>
    </submittedName>
</protein>
<evidence type="ECO:0000259" key="3">
    <source>
        <dbReference type="Pfam" id="PF13462"/>
    </source>
</evidence>
<dbReference type="OrthoDB" id="117402at2"/>
<dbReference type="Pfam" id="PF13462">
    <property type="entry name" value="Thioredoxin_4"/>
    <property type="match status" value="1"/>
</dbReference>
<keyword evidence="2" id="KW-0472">Membrane</keyword>
<dbReference type="InterPro" id="IPR036249">
    <property type="entry name" value="Thioredoxin-like_sf"/>
</dbReference>
<gene>
    <name evidence="4" type="ORF">SAMN05444374_10191</name>
</gene>
<organism evidence="4 5">
    <name type="scientific">Rhodococcoides kroppenstedtii</name>
    <dbReference type="NCBI Taxonomy" id="293050"/>
    <lineage>
        <taxon>Bacteria</taxon>
        <taxon>Bacillati</taxon>
        <taxon>Actinomycetota</taxon>
        <taxon>Actinomycetes</taxon>
        <taxon>Mycobacteriales</taxon>
        <taxon>Nocardiaceae</taxon>
        <taxon>Rhodococcoides</taxon>
    </lineage>
</organism>
<dbReference type="CDD" id="cd02972">
    <property type="entry name" value="DsbA_family"/>
    <property type="match status" value="1"/>
</dbReference>
<dbReference type="InterPro" id="IPR012336">
    <property type="entry name" value="Thioredoxin-like_fold"/>
</dbReference>
<evidence type="ECO:0000256" key="2">
    <source>
        <dbReference type="SAM" id="Phobius"/>
    </source>
</evidence>
<dbReference type="EMBL" id="FOJN01000001">
    <property type="protein sequence ID" value="SFA38215.1"/>
    <property type="molecule type" value="Genomic_DNA"/>
</dbReference>
<proteinExistence type="predicted"/>
<sequence>MNAVNAKNSGSSKYTPQKSSSASTYVLGGLALLVIAAVVIGGVLWQNSRTAPRADGYGAVQNPDVVAAVDADGVISLGLPSATKTVDIFEDAMCPYCAELEQVHGQELAQKIDEGAITVRYHMLDFLNRLSPSGTYSTRAVAASQCVAATGDGPAFSEFHAALFSADFKPEENGSTDRTDAELADRAREAGASGEAISCITDGSRVDAAAQSAATGSQALAAAGGRGTPTVLVDGAVVDTQNQDWVANLG</sequence>
<dbReference type="SUPFAM" id="SSF52833">
    <property type="entry name" value="Thioredoxin-like"/>
    <property type="match status" value="1"/>
</dbReference>
<dbReference type="Gene3D" id="3.40.30.10">
    <property type="entry name" value="Glutaredoxin"/>
    <property type="match status" value="1"/>
</dbReference>
<name>A0A1I0SFD2_9NOCA</name>
<feature type="transmembrane region" description="Helical" evidence="2">
    <location>
        <begin position="25"/>
        <end position="45"/>
    </location>
</feature>
<feature type="region of interest" description="Disordered" evidence="1">
    <location>
        <begin position="1"/>
        <end position="20"/>
    </location>
</feature>
<reference evidence="4 5" key="1">
    <citation type="submission" date="2016-10" db="EMBL/GenBank/DDBJ databases">
        <authorList>
            <person name="de Groot N.N."/>
        </authorList>
    </citation>
    <scope>NUCLEOTIDE SEQUENCE [LARGE SCALE GENOMIC DNA]</scope>
    <source>
        <strain evidence="4 5">DSM 44908</strain>
    </source>
</reference>
<keyword evidence="2" id="KW-1133">Transmembrane helix</keyword>
<accession>A0A1I0SFD2</accession>
<evidence type="ECO:0000256" key="1">
    <source>
        <dbReference type="SAM" id="MobiDB-lite"/>
    </source>
</evidence>
<dbReference type="AlphaFoldDB" id="A0A1I0SFD2"/>
<evidence type="ECO:0000313" key="4">
    <source>
        <dbReference type="EMBL" id="SFA38215.1"/>
    </source>
</evidence>
<feature type="domain" description="Thioredoxin-like fold" evidence="3">
    <location>
        <begin position="75"/>
        <end position="242"/>
    </location>
</feature>
<keyword evidence="2" id="KW-0812">Transmembrane</keyword>
<dbReference type="Proteomes" id="UP000182054">
    <property type="component" value="Unassembled WGS sequence"/>
</dbReference>
<evidence type="ECO:0000313" key="5">
    <source>
        <dbReference type="Proteomes" id="UP000182054"/>
    </source>
</evidence>